<dbReference type="InterPro" id="IPR020846">
    <property type="entry name" value="MFS_dom"/>
</dbReference>
<evidence type="ECO:0000256" key="3">
    <source>
        <dbReference type="ARBA" id="ARBA00023136"/>
    </source>
</evidence>
<feature type="transmembrane region" description="Helical" evidence="4">
    <location>
        <begin position="267"/>
        <end position="284"/>
    </location>
</feature>
<dbReference type="InterPro" id="IPR052714">
    <property type="entry name" value="MFS_Exporter"/>
</dbReference>
<feature type="transmembrane region" description="Helical" evidence="4">
    <location>
        <begin position="70"/>
        <end position="89"/>
    </location>
</feature>
<feature type="transmembrane region" description="Helical" evidence="4">
    <location>
        <begin position="39"/>
        <end position="58"/>
    </location>
</feature>
<dbReference type="InterPro" id="IPR011701">
    <property type="entry name" value="MFS"/>
</dbReference>
<dbReference type="AlphaFoldDB" id="A0A7L5DUZ8"/>
<evidence type="ECO:0000313" key="6">
    <source>
        <dbReference type="EMBL" id="QJD81432.1"/>
    </source>
</evidence>
<evidence type="ECO:0000313" key="7">
    <source>
        <dbReference type="Proteomes" id="UP000501128"/>
    </source>
</evidence>
<feature type="transmembrane region" description="Helical" evidence="4">
    <location>
        <begin position="234"/>
        <end position="255"/>
    </location>
</feature>
<dbReference type="Gene3D" id="1.20.1250.20">
    <property type="entry name" value="MFS general substrate transporter like domains"/>
    <property type="match status" value="2"/>
</dbReference>
<keyword evidence="1 4" id="KW-0812">Transmembrane</keyword>
<dbReference type="PROSITE" id="PS50850">
    <property type="entry name" value="MFS"/>
    <property type="match status" value="1"/>
</dbReference>
<dbReference type="PANTHER" id="PTHR23531:SF1">
    <property type="entry name" value="QUINOLENE RESISTANCE PROTEIN NORA"/>
    <property type="match status" value="1"/>
</dbReference>
<feature type="domain" description="Major facilitator superfamily (MFS) profile" evidence="5">
    <location>
        <begin position="1"/>
        <end position="380"/>
    </location>
</feature>
<evidence type="ECO:0000256" key="1">
    <source>
        <dbReference type="ARBA" id="ARBA00022692"/>
    </source>
</evidence>
<evidence type="ECO:0000256" key="4">
    <source>
        <dbReference type="SAM" id="Phobius"/>
    </source>
</evidence>
<feature type="transmembrane region" description="Helical" evidence="4">
    <location>
        <begin position="163"/>
        <end position="183"/>
    </location>
</feature>
<protein>
    <submittedName>
        <fullName evidence="6">MFS transporter</fullName>
    </submittedName>
</protein>
<dbReference type="CDD" id="cd17489">
    <property type="entry name" value="MFS_YfcJ_like"/>
    <property type="match status" value="1"/>
</dbReference>
<gene>
    <name evidence="6" type="ORF">HH216_19755</name>
</gene>
<dbReference type="InterPro" id="IPR036259">
    <property type="entry name" value="MFS_trans_sf"/>
</dbReference>
<feature type="transmembrane region" description="Helical" evidence="4">
    <location>
        <begin position="6"/>
        <end position="27"/>
    </location>
</feature>
<dbReference type="Pfam" id="PF07690">
    <property type="entry name" value="MFS_1"/>
    <property type="match status" value="2"/>
</dbReference>
<feature type="transmembrane region" description="Helical" evidence="4">
    <location>
        <begin position="354"/>
        <end position="376"/>
    </location>
</feature>
<name>A0A7L5DUZ8_9BACT</name>
<keyword evidence="3 4" id="KW-0472">Membrane</keyword>
<dbReference type="EMBL" id="CP051677">
    <property type="protein sequence ID" value="QJD81432.1"/>
    <property type="molecule type" value="Genomic_DNA"/>
</dbReference>
<keyword evidence="7" id="KW-1185">Reference proteome</keyword>
<feature type="transmembrane region" description="Helical" evidence="4">
    <location>
        <begin position="132"/>
        <end position="151"/>
    </location>
</feature>
<feature type="transmembrane region" description="Helical" evidence="4">
    <location>
        <begin position="204"/>
        <end position="228"/>
    </location>
</feature>
<sequence>MYTLSFWLLCVSNFLFCASFQMMIPELPDHLTRLGGREYVGLIIALFTLTAGLSRPFSGKITDTVGRVPVMAFGSVVCFLCGFLYPYLLTVGGFLTLRLVHGFSTGTKPTATSAYVADIVPADRRGEAMGMLGLFTAMGMSLGPAIGSWLAESYSLDAMFWTSSAFALLSILILIQMPETLVNTQPFRFGLLKLRKNEIFDRQAIPPFVVLLLQSFSSGVVLTVVAGLSSSLGIANKGLFFSVYTLASLAVRLVFSRSSDRHGRVPVLLISTSVLAVAMATLMFTHSTILFWTAAVLFGMSWGMNSPTITAWTADLSDEATRGRAMATMYIALEAGIGIGAVAAGWLLNRFGMAQGMYVSFGASAGLALLAVGYLVTRPK</sequence>
<dbReference type="GO" id="GO:0022857">
    <property type="term" value="F:transmembrane transporter activity"/>
    <property type="evidence" value="ECO:0007669"/>
    <property type="project" value="InterPro"/>
</dbReference>
<accession>A0A7L5DUZ8</accession>
<evidence type="ECO:0000259" key="5">
    <source>
        <dbReference type="PROSITE" id="PS50850"/>
    </source>
</evidence>
<feature type="transmembrane region" description="Helical" evidence="4">
    <location>
        <begin position="326"/>
        <end position="348"/>
    </location>
</feature>
<dbReference type="PANTHER" id="PTHR23531">
    <property type="entry name" value="QUINOLENE RESISTANCE PROTEIN NORA"/>
    <property type="match status" value="1"/>
</dbReference>
<dbReference type="KEGG" id="srho:HH216_19755"/>
<dbReference type="PRINTS" id="PR01036">
    <property type="entry name" value="TCRTETB"/>
</dbReference>
<organism evidence="6 7">
    <name type="scientific">Spirosoma rhododendri</name>
    <dbReference type="NCBI Taxonomy" id="2728024"/>
    <lineage>
        <taxon>Bacteria</taxon>
        <taxon>Pseudomonadati</taxon>
        <taxon>Bacteroidota</taxon>
        <taxon>Cytophagia</taxon>
        <taxon>Cytophagales</taxon>
        <taxon>Cytophagaceae</taxon>
        <taxon>Spirosoma</taxon>
    </lineage>
</organism>
<evidence type="ECO:0000256" key="2">
    <source>
        <dbReference type="ARBA" id="ARBA00022989"/>
    </source>
</evidence>
<proteinExistence type="predicted"/>
<reference evidence="6 7" key="1">
    <citation type="submission" date="2020-04" db="EMBL/GenBank/DDBJ databases">
        <title>Genome sequencing of novel species.</title>
        <authorList>
            <person name="Heo J."/>
            <person name="Kim S.-J."/>
            <person name="Kim J.-S."/>
            <person name="Hong S.-B."/>
            <person name="Kwon S.-W."/>
        </authorList>
    </citation>
    <scope>NUCLEOTIDE SEQUENCE [LARGE SCALE GENOMIC DNA]</scope>
    <source>
        <strain evidence="6 7">CJU-R4</strain>
    </source>
</reference>
<dbReference type="SUPFAM" id="SSF103473">
    <property type="entry name" value="MFS general substrate transporter"/>
    <property type="match status" value="1"/>
</dbReference>
<keyword evidence="2 4" id="KW-1133">Transmembrane helix</keyword>
<feature type="transmembrane region" description="Helical" evidence="4">
    <location>
        <begin position="290"/>
        <end position="314"/>
    </location>
</feature>
<dbReference type="Proteomes" id="UP000501128">
    <property type="component" value="Chromosome"/>
</dbReference>